<feature type="domain" description="ABC transporter" evidence="8">
    <location>
        <begin position="294"/>
        <end position="542"/>
    </location>
</feature>
<evidence type="ECO:0000256" key="1">
    <source>
        <dbReference type="ARBA" id="ARBA00004417"/>
    </source>
</evidence>
<dbReference type="Pfam" id="PF00005">
    <property type="entry name" value="ABC_tran"/>
    <property type="match status" value="2"/>
</dbReference>
<dbReference type="GO" id="GO:0005886">
    <property type="term" value="C:plasma membrane"/>
    <property type="evidence" value="ECO:0007669"/>
    <property type="project" value="UniProtKB-SubCell"/>
</dbReference>
<evidence type="ECO:0000256" key="4">
    <source>
        <dbReference type="ARBA" id="ARBA00022475"/>
    </source>
</evidence>
<dbReference type="STRING" id="1122156.SAMN02745117_02513"/>
<dbReference type="Proteomes" id="UP000184327">
    <property type="component" value="Unassembled WGS sequence"/>
</dbReference>
<feature type="domain" description="ABC transporter" evidence="8">
    <location>
        <begin position="18"/>
        <end position="262"/>
    </location>
</feature>
<evidence type="ECO:0000259" key="8">
    <source>
        <dbReference type="PROSITE" id="PS50893"/>
    </source>
</evidence>
<keyword evidence="5" id="KW-0547">Nucleotide-binding</keyword>
<dbReference type="InterPro" id="IPR017871">
    <property type="entry name" value="ABC_transporter-like_CS"/>
</dbReference>
<dbReference type="InterPro" id="IPR003593">
    <property type="entry name" value="AAA+_ATPase"/>
</dbReference>
<comment type="subcellular location">
    <subcellularLocation>
        <location evidence="1">Cell inner membrane</location>
        <topology evidence="1">Peripheral membrane protein</topology>
    </subcellularLocation>
</comment>
<proteinExistence type="inferred from homology"/>
<dbReference type="PANTHER" id="PTHR43297">
    <property type="entry name" value="OLIGOPEPTIDE TRANSPORT ATP-BINDING PROTEIN APPD"/>
    <property type="match status" value="1"/>
</dbReference>
<keyword evidence="10" id="KW-1185">Reference proteome</keyword>
<comment type="similarity">
    <text evidence="2">Belongs to the ABC transporter superfamily.</text>
</comment>
<name>A0A1M5E356_9BURK</name>
<dbReference type="SMART" id="SM00382">
    <property type="entry name" value="AAA"/>
    <property type="match status" value="2"/>
</dbReference>
<evidence type="ECO:0000313" key="10">
    <source>
        <dbReference type="Proteomes" id="UP000184327"/>
    </source>
</evidence>
<dbReference type="FunFam" id="3.40.50.300:FF:000016">
    <property type="entry name" value="Oligopeptide ABC transporter ATP-binding component"/>
    <property type="match status" value="1"/>
</dbReference>
<dbReference type="RefSeq" id="WP_073357021.1">
    <property type="nucleotide sequence ID" value="NZ_FQUZ01000038.1"/>
</dbReference>
<dbReference type="InterPro" id="IPR003439">
    <property type="entry name" value="ABC_transporter-like_ATP-bd"/>
</dbReference>
<dbReference type="Gene3D" id="3.40.50.300">
    <property type="entry name" value="P-loop containing nucleotide triphosphate hydrolases"/>
    <property type="match status" value="2"/>
</dbReference>
<dbReference type="GO" id="GO:0016887">
    <property type="term" value="F:ATP hydrolysis activity"/>
    <property type="evidence" value="ECO:0007669"/>
    <property type="project" value="InterPro"/>
</dbReference>
<dbReference type="GO" id="GO:0055085">
    <property type="term" value="P:transmembrane transport"/>
    <property type="evidence" value="ECO:0007669"/>
    <property type="project" value="UniProtKB-ARBA"/>
</dbReference>
<dbReference type="OrthoDB" id="9802772at2"/>
<keyword evidence="4" id="KW-1003">Cell membrane</keyword>
<evidence type="ECO:0000256" key="5">
    <source>
        <dbReference type="ARBA" id="ARBA00022741"/>
    </source>
</evidence>
<gene>
    <name evidence="9" type="ORF">SAMN02745117_02513</name>
</gene>
<dbReference type="InterPro" id="IPR013563">
    <property type="entry name" value="Oligopep_ABC_C"/>
</dbReference>
<evidence type="ECO:0000256" key="6">
    <source>
        <dbReference type="ARBA" id="ARBA00022840"/>
    </source>
</evidence>
<accession>A0A1M5E356</accession>
<evidence type="ECO:0000256" key="7">
    <source>
        <dbReference type="ARBA" id="ARBA00023136"/>
    </source>
</evidence>
<dbReference type="PANTHER" id="PTHR43297:SF2">
    <property type="entry name" value="DIPEPTIDE TRANSPORT ATP-BINDING PROTEIN DPPD"/>
    <property type="match status" value="1"/>
</dbReference>
<dbReference type="PROSITE" id="PS00211">
    <property type="entry name" value="ABC_TRANSPORTER_1"/>
    <property type="match status" value="2"/>
</dbReference>
<dbReference type="InterPro" id="IPR050388">
    <property type="entry name" value="ABC_Ni/Peptide_Import"/>
</dbReference>
<sequence length="550" mass="59867">MSDSVASSAVPAGASPLLRVENLRIQFGGKAVVHGVDFHLNAGEKLALVGESGSGKTVTALSLLRLLEAAQLQGRALFRGENLLEVSAQRLRQVRGGEIAVVFQEPMTALNPLMTIGQQIAEVVQLKQGQGRAAAWQTAIELLTQTGIPEPARRAKHYPHQLSGGQRQRAMIAVALANRPALLIADEPTTALDVGLRQQILDLLADLQRQTGMAILLITHDLNMVRRFADRVAVMELGRIVEQGSVAQVFGQPQHAYTQRLLASRPQRDVRAASAADAEAARVVAQGLAVQYPVSLPGLKGWFRKGAFAAVQQLSFRLPRAQTLAIVGESGSGKTTLAQAVLGLLDCQGQLQIDGQPWQQPASRNSSHNRALRRKIQVVFQDPFSALSPRLSIEAIVAEGLQVHAPQLGRAERRQRVERILRDVGLTEAQFPGLLERYPHEFSGGQRQRIAIARALILEPDVLVLDEPTSALDATIQQQILRLLQRLQRERELAYLLITHDVDVVRAMAHEVLVMKDGQAVEYGPIEQVLEQPQAAYTQALVRAAAPLAA</sequence>
<protein>
    <submittedName>
        <fullName evidence="9">Microcin C transport system ATP-binding protein</fullName>
    </submittedName>
</protein>
<dbReference type="NCBIfam" id="NF008453">
    <property type="entry name" value="PRK11308.1"/>
    <property type="match status" value="2"/>
</dbReference>
<dbReference type="AlphaFoldDB" id="A0A1M5E356"/>
<keyword evidence="7" id="KW-0472">Membrane</keyword>
<evidence type="ECO:0000313" key="9">
    <source>
        <dbReference type="EMBL" id="SHF73663.1"/>
    </source>
</evidence>
<evidence type="ECO:0000256" key="3">
    <source>
        <dbReference type="ARBA" id="ARBA00022448"/>
    </source>
</evidence>
<dbReference type="EMBL" id="FQUZ01000038">
    <property type="protein sequence ID" value="SHF73663.1"/>
    <property type="molecule type" value="Genomic_DNA"/>
</dbReference>
<dbReference type="PROSITE" id="PS50893">
    <property type="entry name" value="ABC_TRANSPORTER_2"/>
    <property type="match status" value="2"/>
</dbReference>
<organism evidence="9 10">
    <name type="scientific">Lampropedia hyalina DSM 16112</name>
    <dbReference type="NCBI Taxonomy" id="1122156"/>
    <lineage>
        <taxon>Bacteria</taxon>
        <taxon>Pseudomonadati</taxon>
        <taxon>Pseudomonadota</taxon>
        <taxon>Betaproteobacteria</taxon>
        <taxon>Burkholderiales</taxon>
        <taxon>Comamonadaceae</taxon>
        <taxon>Lampropedia</taxon>
    </lineage>
</organism>
<keyword evidence="3" id="KW-0813">Transport</keyword>
<evidence type="ECO:0000256" key="2">
    <source>
        <dbReference type="ARBA" id="ARBA00005417"/>
    </source>
</evidence>
<dbReference type="GO" id="GO:0015833">
    <property type="term" value="P:peptide transport"/>
    <property type="evidence" value="ECO:0007669"/>
    <property type="project" value="InterPro"/>
</dbReference>
<dbReference type="InterPro" id="IPR027417">
    <property type="entry name" value="P-loop_NTPase"/>
</dbReference>
<reference evidence="9 10" key="1">
    <citation type="submission" date="2016-11" db="EMBL/GenBank/DDBJ databases">
        <authorList>
            <person name="Jaros S."/>
            <person name="Januszkiewicz K."/>
            <person name="Wedrychowicz H."/>
        </authorList>
    </citation>
    <scope>NUCLEOTIDE SEQUENCE [LARGE SCALE GENOMIC DNA]</scope>
    <source>
        <strain evidence="9 10">DSM 16112</strain>
    </source>
</reference>
<dbReference type="SUPFAM" id="SSF52540">
    <property type="entry name" value="P-loop containing nucleoside triphosphate hydrolases"/>
    <property type="match status" value="2"/>
</dbReference>
<dbReference type="GO" id="GO:0005524">
    <property type="term" value="F:ATP binding"/>
    <property type="evidence" value="ECO:0007669"/>
    <property type="project" value="UniProtKB-KW"/>
</dbReference>
<dbReference type="CDD" id="cd03257">
    <property type="entry name" value="ABC_NikE_OppD_transporters"/>
    <property type="match status" value="2"/>
</dbReference>
<dbReference type="Pfam" id="PF08352">
    <property type="entry name" value="oligo_HPY"/>
    <property type="match status" value="2"/>
</dbReference>
<keyword evidence="6 9" id="KW-0067">ATP-binding</keyword>